<dbReference type="Pfam" id="PF06581">
    <property type="entry name" value="p31comet"/>
    <property type="match status" value="1"/>
</dbReference>
<evidence type="ECO:0008006" key="3">
    <source>
        <dbReference type="Google" id="ProtNLM"/>
    </source>
</evidence>
<proteinExistence type="predicted"/>
<reference evidence="1 2" key="1">
    <citation type="submission" date="2024-02" db="EMBL/GenBank/DDBJ databases">
        <title>A chromosome-level genome assembly of Drosophila madeirensis, a fruit fly species endemic to Madeira island.</title>
        <authorList>
            <person name="Tomihara K."/>
            <person name="Llopart A."/>
            <person name="Yamamoto D."/>
        </authorList>
    </citation>
    <scope>NUCLEOTIDE SEQUENCE [LARGE SCALE GENOMIC DNA]</scope>
    <source>
        <strain evidence="1 2">RF1</strain>
    </source>
</reference>
<dbReference type="EMBL" id="AP029263">
    <property type="protein sequence ID" value="BFF91218.1"/>
    <property type="molecule type" value="Genomic_DNA"/>
</dbReference>
<name>A0AAU9EWI1_DROMD</name>
<dbReference type="InterPro" id="IPR009511">
    <property type="entry name" value="MAD1/Cdc20-bound-Mad2-bd"/>
</dbReference>
<dbReference type="PANTHER" id="PTHR15681">
    <property type="entry name" value="MAD2L1-BINDING PROTEIN"/>
    <property type="match status" value="1"/>
</dbReference>
<keyword evidence="2" id="KW-1185">Reference proteome</keyword>
<organism evidence="1 2">
    <name type="scientific">Drosophila madeirensis</name>
    <name type="common">Fruit fly</name>
    <dbReference type="NCBI Taxonomy" id="30013"/>
    <lineage>
        <taxon>Eukaryota</taxon>
        <taxon>Metazoa</taxon>
        <taxon>Ecdysozoa</taxon>
        <taxon>Arthropoda</taxon>
        <taxon>Hexapoda</taxon>
        <taxon>Insecta</taxon>
        <taxon>Pterygota</taxon>
        <taxon>Neoptera</taxon>
        <taxon>Endopterygota</taxon>
        <taxon>Diptera</taxon>
        <taxon>Brachycera</taxon>
        <taxon>Muscomorpha</taxon>
        <taxon>Ephydroidea</taxon>
        <taxon>Drosophilidae</taxon>
        <taxon>Drosophila</taxon>
        <taxon>Sophophora</taxon>
    </lineage>
</organism>
<dbReference type="InterPro" id="IPR053729">
    <property type="entry name" value="MAD2L1BP_domain_sf"/>
</dbReference>
<sequence>MDQNVKNIDLRLDNVAVLTTGTAAEFVNGILDFLLYQRSQIPFVYKMYKHCIDKWEDEEDTNQQESFANYQVNQQRTKARATRQSISDMREIIRQAFKSAKVKSLRFLFGSNTFLPTEAYTLHIPHAAVTRDHHHENHALSEDSIRQALLRLLTCEELYAIFSTQLNATNVFLELELLTANEPGPHTSLVPKAVASQLPRSCKNVHLHLLHASDNAPAELRCCQELAIYRDLGLMQLDSSDEDVSKQLECVETTEESSGWWQSDVIVRGFKAPPNQKTCDLWSR</sequence>
<gene>
    <name evidence="1" type="ORF">DMAD_09549</name>
</gene>
<accession>A0AAU9EWI1</accession>
<evidence type="ECO:0000313" key="2">
    <source>
        <dbReference type="Proteomes" id="UP001500889"/>
    </source>
</evidence>
<dbReference type="Gene3D" id="3.30.900.20">
    <property type="match status" value="1"/>
</dbReference>
<dbReference type="GO" id="GO:0005634">
    <property type="term" value="C:nucleus"/>
    <property type="evidence" value="ECO:0007669"/>
    <property type="project" value="InterPro"/>
</dbReference>
<dbReference type="GO" id="GO:0007096">
    <property type="term" value="P:regulation of exit from mitosis"/>
    <property type="evidence" value="ECO:0007669"/>
    <property type="project" value="InterPro"/>
</dbReference>
<dbReference type="AlphaFoldDB" id="A0AAU9EWI1"/>
<dbReference type="Proteomes" id="UP001500889">
    <property type="component" value="Chromosome O"/>
</dbReference>
<evidence type="ECO:0000313" key="1">
    <source>
        <dbReference type="EMBL" id="BFF91218.1"/>
    </source>
</evidence>
<protein>
    <recommendedName>
        <fullName evidence="3">HORMA domain-containing protein</fullName>
    </recommendedName>
</protein>
<dbReference type="PANTHER" id="PTHR15681:SF1">
    <property type="entry name" value="MAD2L1-BINDING PROTEIN"/>
    <property type="match status" value="1"/>
</dbReference>